<evidence type="ECO:0000313" key="6">
    <source>
        <dbReference type="Proteomes" id="UP000434916"/>
    </source>
</evidence>
<comment type="caution">
    <text evidence="5">The sequence shown here is derived from an EMBL/GenBank/DDBJ whole genome shotgun (WGS) entry which is preliminary data.</text>
</comment>
<dbReference type="EMBL" id="WNCN01000008">
    <property type="protein sequence ID" value="MTU39363.1"/>
    <property type="molecule type" value="Genomic_DNA"/>
</dbReference>
<organism evidence="5 6">
    <name type="scientific">Parabacteroides merdae</name>
    <dbReference type="NCBI Taxonomy" id="46503"/>
    <lineage>
        <taxon>Bacteria</taxon>
        <taxon>Pseudomonadati</taxon>
        <taxon>Bacteroidota</taxon>
        <taxon>Bacteroidia</taxon>
        <taxon>Bacteroidales</taxon>
        <taxon>Tannerellaceae</taxon>
        <taxon>Parabacteroides</taxon>
    </lineage>
</organism>
<feature type="transmembrane region" description="Helical" evidence="2">
    <location>
        <begin position="196"/>
        <end position="217"/>
    </location>
</feature>
<dbReference type="Proteomes" id="UP000434916">
    <property type="component" value="Unassembled WGS sequence"/>
</dbReference>
<keyword evidence="2" id="KW-1133">Transmembrane helix</keyword>
<protein>
    <recommendedName>
        <fullName evidence="4">TPM domain-containing protein</fullName>
    </recommendedName>
</protein>
<feature type="domain" description="TPM" evidence="4">
    <location>
        <begin position="47"/>
        <end position="172"/>
    </location>
</feature>
<dbReference type="InterPro" id="IPR007621">
    <property type="entry name" value="TPM_dom"/>
</dbReference>
<dbReference type="PANTHER" id="PTHR30373">
    <property type="entry name" value="UPF0603 PROTEIN YGCG"/>
    <property type="match status" value="1"/>
</dbReference>
<reference evidence="5 6" key="1">
    <citation type="journal article" date="2019" name="Nat. Med.">
        <title>A library of human gut bacterial isolates paired with longitudinal multiomics data enables mechanistic microbiome research.</title>
        <authorList>
            <person name="Poyet M."/>
            <person name="Groussin M."/>
            <person name="Gibbons S.M."/>
            <person name="Avila-Pacheco J."/>
            <person name="Jiang X."/>
            <person name="Kearney S.M."/>
            <person name="Perrotta A.R."/>
            <person name="Berdy B."/>
            <person name="Zhao S."/>
            <person name="Lieberman T.D."/>
            <person name="Swanson P.K."/>
            <person name="Smith M."/>
            <person name="Roesemann S."/>
            <person name="Alexander J.E."/>
            <person name="Rich S.A."/>
            <person name="Livny J."/>
            <person name="Vlamakis H."/>
            <person name="Clish C."/>
            <person name="Bullock K."/>
            <person name="Deik A."/>
            <person name="Scott J."/>
            <person name="Pierce K.A."/>
            <person name="Xavier R.J."/>
            <person name="Alm E.J."/>
        </authorList>
    </citation>
    <scope>NUCLEOTIDE SEQUENCE [LARGE SCALE GENOMIC DNA]</scope>
    <source>
        <strain evidence="5 6">BIOML-A29</strain>
    </source>
</reference>
<keyword evidence="2" id="KW-0472">Membrane</keyword>
<dbReference type="RefSeq" id="WP_155143740.1">
    <property type="nucleotide sequence ID" value="NZ_JBCHIS010000003.1"/>
</dbReference>
<dbReference type="PANTHER" id="PTHR30373:SF2">
    <property type="entry name" value="UPF0603 PROTEIN YGCG"/>
    <property type="match status" value="1"/>
</dbReference>
<dbReference type="Pfam" id="PF04536">
    <property type="entry name" value="TPM_phosphatase"/>
    <property type="match status" value="1"/>
</dbReference>
<evidence type="ECO:0000313" key="5">
    <source>
        <dbReference type="EMBL" id="MTU39363.1"/>
    </source>
</evidence>
<keyword evidence="2" id="KW-0812">Transmembrane</keyword>
<feature type="chain" id="PRO_5045184796" description="TPM domain-containing protein" evidence="3">
    <location>
        <begin position="25"/>
        <end position="316"/>
    </location>
</feature>
<feature type="region of interest" description="Disordered" evidence="1">
    <location>
        <begin position="290"/>
        <end position="316"/>
    </location>
</feature>
<keyword evidence="3" id="KW-0732">Signal</keyword>
<gene>
    <name evidence="5" type="ORF">GMD82_07660</name>
</gene>
<proteinExistence type="predicted"/>
<evidence type="ECO:0000256" key="3">
    <source>
        <dbReference type="SAM" id="SignalP"/>
    </source>
</evidence>
<dbReference type="Gene3D" id="3.10.310.50">
    <property type="match status" value="1"/>
</dbReference>
<evidence type="ECO:0000259" key="4">
    <source>
        <dbReference type="Pfam" id="PF04536"/>
    </source>
</evidence>
<feature type="signal peptide" evidence="3">
    <location>
        <begin position="1"/>
        <end position="24"/>
    </location>
</feature>
<evidence type="ECO:0000256" key="1">
    <source>
        <dbReference type="SAM" id="MobiDB-lite"/>
    </source>
</evidence>
<name>A0ABW9S9D9_9BACT</name>
<keyword evidence="6" id="KW-1185">Reference proteome</keyword>
<accession>A0ABW9S9D9</accession>
<evidence type="ECO:0000256" key="2">
    <source>
        <dbReference type="SAM" id="Phobius"/>
    </source>
</evidence>
<sequence length="316" mass="35085">MERMRLTGVCRLALLLLFPLWLSAAASPSYTIETIPNVRLADRNNYVSNPDGIIRSDDAARINSLLRTVEDSLGIEIAVVAVKSIGDNDARMFATDLFQYWKPGKKGKDNGLLIQLVTDPPQRSVVFETGYGLEGVLPDAICYRMQQRYMLPDFKAGDYSAGMQKGVEAVKNYLMASDYERASIVGDEQEMDDEEFFEIIGIFLIIFILSALIACLIRSSYMHRPRVCPRCGQKTLVYAGRQVLRRATYDSEGLVEELWRCKNCGYTEKKNRTTDRLQRNDTPIIFGNTTPGSSWGGSGGSWGGGASGGGGSISRW</sequence>
<feature type="compositionally biased region" description="Gly residues" evidence="1">
    <location>
        <begin position="294"/>
        <end position="316"/>
    </location>
</feature>